<dbReference type="Proteomes" id="UP000078148">
    <property type="component" value="Chromosome"/>
</dbReference>
<protein>
    <submittedName>
        <fullName evidence="1">Uncharacterized protein</fullName>
    </submittedName>
</protein>
<name>A0A172ZEY4_9BACL</name>
<evidence type="ECO:0000313" key="2">
    <source>
        <dbReference type="Proteomes" id="UP000078148"/>
    </source>
</evidence>
<sequence>MNIGEHARSALWLGVSFLIFIASLSGAYALFQTSARINEQTYHLTASTDPNIHSTLKIDNPYTCTGAEVRQTIHQIDSLQVDIMVNGTLYPKDLDPDEVDVSSIELDQKYTPAYIRNTEGQLVMLRFT</sequence>
<dbReference type="EMBL" id="CP013023">
    <property type="protein sequence ID" value="ANF95720.1"/>
    <property type="molecule type" value="Genomic_DNA"/>
</dbReference>
<proteinExistence type="predicted"/>
<evidence type="ECO:0000313" key="1">
    <source>
        <dbReference type="EMBL" id="ANF95720.1"/>
    </source>
</evidence>
<gene>
    <name evidence="1" type="ORF">AR543_06700</name>
</gene>
<organism evidence="1 2">
    <name type="scientific">Paenibacillus bovis</name>
    <dbReference type="NCBI Taxonomy" id="1616788"/>
    <lineage>
        <taxon>Bacteria</taxon>
        <taxon>Bacillati</taxon>
        <taxon>Bacillota</taxon>
        <taxon>Bacilli</taxon>
        <taxon>Bacillales</taxon>
        <taxon>Paenibacillaceae</taxon>
        <taxon>Paenibacillus</taxon>
    </lineage>
</organism>
<dbReference type="AlphaFoldDB" id="A0A172ZEY4"/>
<dbReference type="RefSeq" id="WP_060532912.1">
    <property type="nucleotide sequence ID" value="NZ_CP013023.1"/>
</dbReference>
<dbReference type="STRING" id="1616788.AR543_06700"/>
<dbReference type="KEGG" id="pbv:AR543_06700"/>
<accession>A0A172ZEY4</accession>
<reference evidence="2" key="1">
    <citation type="submission" date="2015-10" db="EMBL/GenBank/DDBJ databases">
        <title>Genome of Paenibacillus bovis sp. nov.</title>
        <authorList>
            <person name="Wu Z."/>
            <person name="Gao C."/>
            <person name="Liu Z."/>
            <person name="Zheng H."/>
        </authorList>
    </citation>
    <scope>NUCLEOTIDE SEQUENCE [LARGE SCALE GENOMIC DNA]</scope>
    <source>
        <strain evidence="2">BD3526</strain>
    </source>
</reference>
<dbReference type="OrthoDB" id="2608291at2"/>
<keyword evidence="2" id="KW-1185">Reference proteome</keyword>
<reference evidence="1 2" key="2">
    <citation type="journal article" date="2016" name="Int. J. Syst. Evol. Microbiol.">
        <title>Paenibacillus bovis sp. nov., isolated from raw yak (Bos grunniens) milk.</title>
        <authorList>
            <person name="Gao C."/>
            <person name="Han J."/>
            <person name="Liu Z."/>
            <person name="Xu X."/>
            <person name="Hang F."/>
            <person name="Wu Z."/>
        </authorList>
    </citation>
    <scope>NUCLEOTIDE SEQUENCE [LARGE SCALE GENOMIC DNA]</scope>
    <source>
        <strain evidence="1 2">BD3526</strain>
    </source>
</reference>